<evidence type="ECO:0000256" key="1">
    <source>
        <dbReference type="ARBA" id="ARBA00022679"/>
    </source>
</evidence>
<sequence length="214" mass="24023">MEPLTNAEKHYRIRSATRKNVPAIAKIIKGLAEYLGETEHLQIGEKGNTQTMANLLSPSFSFKAQTISICIFIEYNVNISAVSYWFVSFSLELLRDGFGERPLFHCLVAEEVRHDEVLDPAIFSNGGATTVMIPGVAIYFYTYFTWEGPMLYLEDLFVIPFARGTPVSEILQEDWCGLLGGLGPKARATTTARTTRSKKMFSRMAINNHLIAMK</sequence>
<keyword evidence="1" id="KW-0808">Transferase</keyword>
<proteinExistence type="predicted"/>
<protein>
    <recommendedName>
        <fullName evidence="5">Diamine N-acetyltransferase</fullName>
    </recommendedName>
</protein>
<dbReference type="PhylomeDB" id="A7RTZ2"/>
<name>A7RTZ2_NEMVE</name>
<keyword evidence="2" id="KW-0012">Acyltransferase</keyword>
<dbReference type="Proteomes" id="UP000001593">
    <property type="component" value="Unassembled WGS sequence"/>
</dbReference>
<dbReference type="GO" id="GO:0008080">
    <property type="term" value="F:N-acetyltransferase activity"/>
    <property type="evidence" value="ECO:0000318"/>
    <property type="project" value="GO_Central"/>
</dbReference>
<reference evidence="3 4" key="1">
    <citation type="journal article" date="2007" name="Science">
        <title>Sea anemone genome reveals ancestral eumetazoan gene repertoire and genomic organization.</title>
        <authorList>
            <person name="Putnam N.H."/>
            <person name="Srivastava M."/>
            <person name="Hellsten U."/>
            <person name="Dirks B."/>
            <person name="Chapman J."/>
            <person name="Salamov A."/>
            <person name="Terry A."/>
            <person name="Shapiro H."/>
            <person name="Lindquist E."/>
            <person name="Kapitonov V.V."/>
            <person name="Jurka J."/>
            <person name="Genikhovich G."/>
            <person name="Grigoriev I.V."/>
            <person name="Lucas S.M."/>
            <person name="Steele R.E."/>
            <person name="Finnerty J.R."/>
            <person name="Technau U."/>
            <person name="Martindale M.Q."/>
            <person name="Rokhsar D.S."/>
        </authorList>
    </citation>
    <scope>NUCLEOTIDE SEQUENCE [LARGE SCALE GENOMIC DNA]</scope>
    <source>
        <strain evidence="4">CH2 X CH6</strain>
    </source>
</reference>
<dbReference type="FunFam" id="3.40.630.30:FF:000513">
    <property type="entry name" value="Predicted protein"/>
    <property type="match status" value="1"/>
</dbReference>
<dbReference type="Gene3D" id="3.40.630.30">
    <property type="match status" value="1"/>
</dbReference>
<accession>A7RTZ2</accession>
<dbReference type="HOGENOM" id="CLU_1290351_0_0_1"/>
<dbReference type="PANTHER" id="PTHR10545:SF29">
    <property type="entry name" value="GH14572P-RELATED"/>
    <property type="match status" value="1"/>
</dbReference>
<dbReference type="STRING" id="45351.A7RTZ2"/>
<gene>
    <name evidence="3" type="ORF">NEMVEDRAFT_v1g202127</name>
</gene>
<keyword evidence="4" id="KW-1185">Reference proteome</keyword>
<dbReference type="PANTHER" id="PTHR10545">
    <property type="entry name" value="DIAMINE N-ACETYLTRANSFERASE"/>
    <property type="match status" value="1"/>
</dbReference>
<dbReference type="eggNOG" id="KOG3216">
    <property type="taxonomic scope" value="Eukaryota"/>
</dbReference>
<dbReference type="EMBL" id="DS469538">
    <property type="protein sequence ID" value="EDO45171.1"/>
    <property type="molecule type" value="Genomic_DNA"/>
</dbReference>
<organism evidence="3 4">
    <name type="scientific">Nematostella vectensis</name>
    <name type="common">Starlet sea anemone</name>
    <dbReference type="NCBI Taxonomy" id="45351"/>
    <lineage>
        <taxon>Eukaryota</taxon>
        <taxon>Metazoa</taxon>
        <taxon>Cnidaria</taxon>
        <taxon>Anthozoa</taxon>
        <taxon>Hexacorallia</taxon>
        <taxon>Actiniaria</taxon>
        <taxon>Edwardsiidae</taxon>
        <taxon>Nematostella</taxon>
    </lineage>
</organism>
<dbReference type="InterPro" id="IPR051016">
    <property type="entry name" value="Diverse_Substrate_AcTransf"/>
</dbReference>
<evidence type="ECO:0000256" key="2">
    <source>
        <dbReference type="ARBA" id="ARBA00023315"/>
    </source>
</evidence>
<dbReference type="AlphaFoldDB" id="A7RTZ2"/>
<evidence type="ECO:0008006" key="5">
    <source>
        <dbReference type="Google" id="ProtNLM"/>
    </source>
</evidence>
<evidence type="ECO:0000313" key="3">
    <source>
        <dbReference type="EMBL" id="EDO45171.1"/>
    </source>
</evidence>
<dbReference type="InParanoid" id="A7RTZ2"/>
<evidence type="ECO:0000313" key="4">
    <source>
        <dbReference type="Proteomes" id="UP000001593"/>
    </source>
</evidence>